<dbReference type="PANTHER" id="PTHR22708">
    <property type="entry name" value="LEUCINE-RICH REPEAT-CONTAINING PROTEIN 56"/>
    <property type="match status" value="1"/>
</dbReference>
<feature type="region of interest" description="Disordered" evidence="3">
    <location>
        <begin position="586"/>
        <end position="607"/>
    </location>
</feature>
<keyword evidence="2" id="KW-0677">Repeat</keyword>
<dbReference type="PROSITE" id="PS51450">
    <property type="entry name" value="LRR"/>
    <property type="match status" value="2"/>
</dbReference>
<dbReference type="InParanoid" id="A0A7M7P3S0"/>
<protein>
    <recommendedName>
        <fullName evidence="6">Leucine-rich repeat-containing protein 56</fullName>
    </recommendedName>
</protein>
<evidence type="ECO:0000256" key="1">
    <source>
        <dbReference type="ARBA" id="ARBA00022614"/>
    </source>
</evidence>
<evidence type="ECO:0008006" key="6">
    <source>
        <dbReference type="Google" id="ProtNLM"/>
    </source>
</evidence>
<dbReference type="Proteomes" id="UP000007110">
    <property type="component" value="Unassembled WGS sequence"/>
</dbReference>
<evidence type="ECO:0000313" key="5">
    <source>
        <dbReference type="Proteomes" id="UP000007110"/>
    </source>
</evidence>
<keyword evidence="5" id="KW-1185">Reference proteome</keyword>
<dbReference type="InterPro" id="IPR032675">
    <property type="entry name" value="LRR_dom_sf"/>
</dbReference>
<reference evidence="4" key="2">
    <citation type="submission" date="2021-01" db="UniProtKB">
        <authorList>
            <consortium name="EnsemblMetazoa"/>
        </authorList>
    </citation>
    <scope>IDENTIFICATION</scope>
</reference>
<evidence type="ECO:0000313" key="4">
    <source>
        <dbReference type="EnsemblMetazoa" id="XP_030845585"/>
    </source>
</evidence>
<proteinExistence type="predicted"/>
<dbReference type="Gene3D" id="3.80.10.10">
    <property type="entry name" value="Ribonuclease Inhibitor"/>
    <property type="match status" value="1"/>
</dbReference>
<dbReference type="SUPFAM" id="SSF52058">
    <property type="entry name" value="L domain-like"/>
    <property type="match status" value="1"/>
</dbReference>
<reference evidence="5" key="1">
    <citation type="submission" date="2015-02" db="EMBL/GenBank/DDBJ databases">
        <title>Genome sequencing for Strongylocentrotus purpuratus.</title>
        <authorList>
            <person name="Murali S."/>
            <person name="Liu Y."/>
            <person name="Vee V."/>
            <person name="English A."/>
            <person name="Wang M."/>
            <person name="Skinner E."/>
            <person name="Han Y."/>
            <person name="Muzny D.M."/>
            <person name="Worley K.C."/>
            <person name="Gibbs R.A."/>
        </authorList>
    </citation>
    <scope>NUCLEOTIDE SEQUENCE</scope>
</reference>
<feature type="region of interest" description="Disordered" evidence="3">
    <location>
        <begin position="417"/>
        <end position="564"/>
    </location>
</feature>
<dbReference type="InterPro" id="IPR001611">
    <property type="entry name" value="Leu-rich_rpt"/>
</dbReference>
<feature type="region of interest" description="Disordered" evidence="3">
    <location>
        <begin position="253"/>
        <end position="334"/>
    </location>
</feature>
<feature type="compositionally biased region" description="Low complexity" evidence="3">
    <location>
        <begin position="253"/>
        <end position="279"/>
    </location>
</feature>
<name>A0A7M7P3S0_STRPU</name>
<organism evidence="4 5">
    <name type="scientific">Strongylocentrotus purpuratus</name>
    <name type="common">Purple sea urchin</name>
    <dbReference type="NCBI Taxonomy" id="7668"/>
    <lineage>
        <taxon>Eukaryota</taxon>
        <taxon>Metazoa</taxon>
        <taxon>Echinodermata</taxon>
        <taxon>Eleutherozoa</taxon>
        <taxon>Echinozoa</taxon>
        <taxon>Echinoidea</taxon>
        <taxon>Euechinoidea</taxon>
        <taxon>Echinacea</taxon>
        <taxon>Camarodonta</taxon>
        <taxon>Echinidea</taxon>
        <taxon>Strongylocentrotidae</taxon>
        <taxon>Strongylocentrotus</taxon>
    </lineage>
</organism>
<dbReference type="PANTHER" id="PTHR22708:SF0">
    <property type="entry name" value="LEUCINE-RICH REPEAT-CONTAINING PROTEIN 56"/>
    <property type="match status" value="1"/>
</dbReference>
<dbReference type="InterPro" id="IPR040091">
    <property type="entry name" value="LRRC56"/>
</dbReference>
<dbReference type="RefSeq" id="XP_030845584.1">
    <property type="nucleotide sequence ID" value="XM_030989724.1"/>
</dbReference>
<dbReference type="KEGG" id="spu:105439292"/>
<dbReference type="OMA" id="NVFDDDW"/>
<evidence type="ECO:0000256" key="3">
    <source>
        <dbReference type="SAM" id="MobiDB-lite"/>
    </source>
</evidence>
<dbReference type="GeneID" id="105439292"/>
<dbReference type="InterPro" id="IPR025875">
    <property type="entry name" value="Leu-rich_rpt_4"/>
</dbReference>
<dbReference type="RefSeq" id="XP_030845585.1">
    <property type="nucleotide sequence ID" value="XM_030989725.1"/>
</dbReference>
<dbReference type="Pfam" id="PF12799">
    <property type="entry name" value="LRR_4"/>
    <property type="match status" value="1"/>
</dbReference>
<dbReference type="AlphaFoldDB" id="A0A7M7P3S0"/>
<dbReference type="OrthoDB" id="676979at2759"/>
<dbReference type="EnsemblMetazoa" id="XM_030989725">
    <property type="protein sequence ID" value="XP_030845585"/>
    <property type="gene ID" value="LOC105439292"/>
</dbReference>
<feature type="compositionally biased region" description="Polar residues" evidence="3">
    <location>
        <begin position="520"/>
        <end position="539"/>
    </location>
</feature>
<sequence length="640" mass="69743">MARAGVRITDYGGVQVNPEPIIIEEPQDTFLEDYISPTKLRALTGIEDLEGVKFLEMRVDTSETSLGNFGAMLPNLKQLKLNDSLIASVRDLGTALDILGVLWMARCCLSDLDGLSSMSSLQELYLAYNDVSDISPCSMLENLQLLDLEGNNVDDIAQVEFLGLCSKLRALSLEGNPVCLAPNKDYDKEESPPYNYRLSVWKAVPQLRILDDEVLNSASTSLSTSNLQPKALNLSTDWLLVNGSIKDTLGSVDSVASDSSGGSRPKTSAARPGSAAGRRPGSGSGRRPGSSMGHRPMTTAGGRPTTSAERPDTGGSDIVADGDDTSDLTHGSGGVICGNPVKALRSRRKNMKNPMTQQNTTMLMLLQHKPEHTYDALEEEDWEDGRSKEDIFVELRTWKEAHERKVEVRLQDLEPQVLKITHSDNEEEEEETNNNLPLTSGSHSNQDDDDELDNDVDDDVDVGVFIPPTPSDSPIDGRLPTPPQGPRSPIRAPVRPKTTAVGDYRVRRFRQRSVDEGLSLDSSTDTPRLSQESRSSSLGDSGHMSPGTFLGSFPSSPVLGRIEDRPYSGPAVGIRTIPEVQQVDKNAPKSIDPHKPIIRSSVNTPPNRLMGLISRPVTARAALQRKALPSRTKNNPYTSM</sequence>
<accession>A0A7M7P3S0</accession>
<evidence type="ECO:0000256" key="2">
    <source>
        <dbReference type="ARBA" id="ARBA00022737"/>
    </source>
</evidence>
<dbReference type="EnsemblMetazoa" id="XM_030989724">
    <property type="protein sequence ID" value="XP_030845584"/>
    <property type="gene ID" value="LOC105439292"/>
</dbReference>
<feature type="compositionally biased region" description="Acidic residues" evidence="3">
    <location>
        <begin position="447"/>
        <end position="461"/>
    </location>
</feature>
<keyword evidence="1" id="KW-0433">Leucine-rich repeat</keyword>